<dbReference type="GO" id="GO:0016853">
    <property type="term" value="F:isomerase activity"/>
    <property type="evidence" value="ECO:0007669"/>
    <property type="project" value="UniProtKB-KW"/>
</dbReference>
<dbReference type="Pfam" id="PF01261">
    <property type="entry name" value="AP_endonuc_2"/>
    <property type="match status" value="1"/>
</dbReference>
<dbReference type="InterPro" id="IPR013022">
    <property type="entry name" value="Xyl_isomerase-like_TIM-brl"/>
</dbReference>
<dbReference type="Gene3D" id="3.20.20.150">
    <property type="entry name" value="Divalent-metal-dependent TIM barrel enzymes"/>
    <property type="match status" value="1"/>
</dbReference>
<comment type="caution">
    <text evidence="2">The sequence shown here is derived from an EMBL/GenBank/DDBJ whole genome shotgun (WGS) entry which is preliminary data.</text>
</comment>
<proteinExistence type="predicted"/>
<name>A0ABU2CXS7_9EURY</name>
<dbReference type="SUPFAM" id="SSF51658">
    <property type="entry name" value="Xylose isomerase-like"/>
    <property type="match status" value="1"/>
</dbReference>
<sequence length="269" mass="29366">MIFGASSFAGPLADLKGHVGSIELYIPKMGIYNDSVLEKEKLDRILDEVSIYDFASTVHAPYSAADSKYPSALQVDTARMGKREFALMGESVALANHVGAKIVVLHPGRVGPDREKSFLSMVKNLCTLSSVAEDYGVTLALENKEGTDPSNFCCEAEELFRTIETVNSGYLKATFDIGHANLTCGGDPEKLGNFVRTLHNHIIHLHLHDNSGQWTDKYDGDEHMAPGKGCADFSVLKLLSGYRGVYNLEVFSLEDLLFGKKALQSAFGL</sequence>
<organism evidence="2 3">
    <name type="scientific">Methanosarcina baikalica</name>
    <dbReference type="NCBI Taxonomy" id="3073890"/>
    <lineage>
        <taxon>Archaea</taxon>
        <taxon>Methanobacteriati</taxon>
        <taxon>Methanobacteriota</taxon>
        <taxon>Stenosarchaea group</taxon>
        <taxon>Methanomicrobia</taxon>
        <taxon>Methanosarcinales</taxon>
        <taxon>Methanosarcinaceae</taxon>
        <taxon>Methanosarcina</taxon>
    </lineage>
</organism>
<dbReference type="Proteomes" id="UP001246244">
    <property type="component" value="Unassembled WGS sequence"/>
</dbReference>
<dbReference type="RefSeq" id="WP_310574561.1">
    <property type="nucleotide sequence ID" value="NZ_JAVKPK010000004.1"/>
</dbReference>
<evidence type="ECO:0000313" key="3">
    <source>
        <dbReference type="Proteomes" id="UP001246244"/>
    </source>
</evidence>
<reference evidence="3" key="1">
    <citation type="submission" date="2023-07" db="EMBL/GenBank/DDBJ databases">
        <title>Whole-genome sequencing of a new Methanosarcina sp. Z-7115.</title>
        <authorList>
            <person name="Zhilina T.N."/>
            <person name="Merkel A.Y."/>
        </authorList>
    </citation>
    <scope>NUCLEOTIDE SEQUENCE [LARGE SCALE GENOMIC DNA]</scope>
    <source>
        <strain evidence="3">Z-7115</strain>
    </source>
</reference>
<dbReference type="PANTHER" id="PTHR12110:SF21">
    <property type="entry name" value="XYLOSE ISOMERASE-LIKE TIM BARREL DOMAIN-CONTAINING PROTEIN"/>
    <property type="match status" value="1"/>
</dbReference>
<accession>A0ABU2CXS7</accession>
<evidence type="ECO:0000259" key="1">
    <source>
        <dbReference type="Pfam" id="PF01261"/>
    </source>
</evidence>
<dbReference type="InterPro" id="IPR050312">
    <property type="entry name" value="IolE/XylAMocC-like"/>
</dbReference>
<evidence type="ECO:0000313" key="2">
    <source>
        <dbReference type="EMBL" id="MDR7664536.1"/>
    </source>
</evidence>
<keyword evidence="2" id="KW-0413">Isomerase</keyword>
<dbReference type="PANTHER" id="PTHR12110">
    <property type="entry name" value="HYDROXYPYRUVATE ISOMERASE"/>
    <property type="match status" value="1"/>
</dbReference>
<protein>
    <submittedName>
        <fullName evidence="2">Sugar phosphate isomerase/epimerase family protein</fullName>
    </submittedName>
</protein>
<keyword evidence="3" id="KW-1185">Reference proteome</keyword>
<feature type="domain" description="Xylose isomerase-like TIM barrel" evidence="1">
    <location>
        <begin position="21"/>
        <end position="252"/>
    </location>
</feature>
<dbReference type="InterPro" id="IPR036237">
    <property type="entry name" value="Xyl_isomerase-like_sf"/>
</dbReference>
<dbReference type="EMBL" id="JAVKPK010000004">
    <property type="protein sequence ID" value="MDR7664536.1"/>
    <property type="molecule type" value="Genomic_DNA"/>
</dbReference>
<gene>
    <name evidence="2" type="ORF">RG963_01800</name>
</gene>